<evidence type="ECO:0000256" key="2">
    <source>
        <dbReference type="ARBA" id="ARBA00004818"/>
    </source>
</evidence>
<name>A0A9X3ILE2_9HYPH</name>
<comment type="pathway">
    <text evidence="2">Organic acid metabolism; glycolate biosynthesis; glycolate from 2-phosphoglycolate: step 1/1.</text>
</comment>
<dbReference type="RefSeq" id="WP_266337728.1">
    <property type="nucleotide sequence ID" value="NZ_JAPKNK010000002.1"/>
</dbReference>
<accession>A0A9X3ILE2</accession>
<dbReference type="Gene3D" id="3.40.50.1000">
    <property type="entry name" value="HAD superfamily/HAD-like"/>
    <property type="match status" value="1"/>
</dbReference>
<dbReference type="AlphaFoldDB" id="A0A9X3ILE2"/>
<dbReference type="NCBIfam" id="TIGR01549">
    <property type="entry name" value="HAD-SF-IA-v1"/>
    <property type="match status" value="1"/>
</dbReference>
<comment type="caution">
    <text evidence="5">The sequence shown here is derived from an EMBL/GenBank/DDBJ whole genome shotgun (WGS) entry which is preliminary data.</text>
</comment>
<evidence type="ECO:0000256" key="3">
    <source>
        <dbReference type="ARBA" id="ARBA00006171"/>
    </source>
</evidence>
<comment type="catalytic activity">
    <reaction evidence="1">
        <text>2-phosphoglycolate + H2O = glycolate + phosphate</text>
        <dbReference type="Rhea" id="RHEA:14369"/>
        <dbReference type="ChEBI" id="CHEBI:15377"/>
        <dbReference type="ChEBI" id="CHEBI:29805"/>
        <dbReference type="ChEBI" id="CHEBI:43474"/>
        <dbReference type="ChEBI" id="CHEBI:58033"/>
        <dbReference type="EC" id="3.1.3.18"/>
    </reaction>
</comment>
<dbReference type="InterPro" id="IPR036412">
    <property type="entry name" value="HAD-like_sf"/>
</dbReference>
<keyword evidence="5" id="KW-0378">Hydrolase</keyword>
<dbReference type="EMBL" id="JAPKNK010000002">
    <property type="protein sequence ID" value="MCX5568760.1"/>
    <property type="molecule type" value="Genomic_DNA"/>
</dbReference>
<dbReference type="InterPro" id="IPR006439">
    <property type="entry name" value="HAD-SF_hydro_IA"/>
</dbReference>
<dbReference type="GO" id="GO:0008967">
    <property type="term" value="F:phosphoglycolate phosphatase activity"/>
    <property type="evidence" value="ECO:0007669"/>
    <property type="project" value="UniProtKB-EC"/>
</dbReference>
<dbReference type="PANTHER" id="PTHR43434">
    <property type="entry name" value="PHOSPHOGLYCOLATE PHOSPHATASE"/>
    <property type="match status" value="1"/>
</dbReference>
<dbReference type="SFLD" id="SFLDS00003">
    <property type="entry name" value="Haloacid_Dehalogenase"/>
    <property type="match status" value="1"/>
</dbReference>
<protein>
    <recommendedName>
        <fullName evidence="4">phosphoglycolate phosphatase</fullName>
        <ecNumber evidence="4">3.1.3.18</ecNumber>
    </recommendedName>
</protein>
<dbReference type="SUPFAM" id="SSF56784">
    <property type="entry name" value="HAD-like"/>
    <property type="match status" value="1"/>
</dbReference>
<evidence type="ECO:0000313" key="6">
    <source>
        <dbReference type="Proteomes" id="UP001144805"/>
    </source>
</evidence>
<dbReference type="PRINTS" id="PR00413">
    <property type="entry name" value="HADHALOGNASE"/>
</dbReference>
<dbReference type="Proteomes" id="UP001144805">
    <property type="component" value="Unassembled WGS sequence"/>
</dbReference>
<comment type="similarity">
    <text evidence="3">Belongs to the HAD-like hydrolase superfamily. CbbY/CbbZ/Gph/YieH family.</text>
</comment>
<dbReference type="InterPro" id="IPR050155">
    <property type="entry name" value="HAD-like_hydrolase_sf"/>
</dbReference>
<reference evidence="5" key="1">
    <citation type="submission" date="2022-11" db="EMBL/GenBank/DDBJ databases">
        <title>Biodiversity and phylogenetic relationships of bacteria.</title>
        <authorList>
            <person name="Machado R.A.R."/>
            <person name="Bhat A."/>
            <person name="Loulou A."/>
            <person name="Kallel S."/>
        </authorList>
    </citation>
    <scope>NUCLEOTIDE SEQUENCE</scope>
    <source>
        <strain evidence="5">K-TC2</strain>
    </source>
</reference>
<dbReference type="SFLD" id="SFLDG01129">
    <property type="entry name" value="C1.5:_HAD__Beta-PGM__Phosphata"/>
    <property type="match status" value="1"/>
</dbReference>
<dbReference type="EC" id="3.1.3.18" evidence="4"/>
<gene>
    <name evidence="5" type="ORF">OSH07_06115</name>
</gene>
<dbReference type="GO" id="GO:0006281">
    <property type="term" value="P:DNA repair"/>
    <property type="evidence" value="ECO:0007669"/>
    <property type="project" value="TreeGrafter"/>
</dbReference>
<evidence type="ECO:0000256" key="1">
    <source>
        <dbReference type="ARBA" id="ARBA00000830"/>
    </source>
</evidence>
<dbReference type="Pfam" id="PF00702">
    <property type="entry name" value="Hydrolase"/>
    <property type="match status" value="1"/>
</dbReference>
<sequence length="234" mass="25138">MQLRALLFDKDGTFLDFAKTWDAATGSVINTLAEGDGVLAERLAEIVHYDLEARVLLPTSPFIASSVGELIPLWAEALGRPGDASFEQILRDLFHDATLNAATPIGEPAAVFATLQQAGYRLGVVTNDSERGARSQCERLGLVSWFDAIFGYDSGHGRKPEAGQIRAFLDQFGFQPGEAAMIGDTLHDLHAARAAGVVAIGVESGFMSAEQLAPEADYIISDISKLSDLLQKMN</sequence>
<dbReference type="GO" id="GO:0005829">
    <property type="term" value="C:cytosol"/>
    <property type="evidence" value="ECO:0007669"/>
    <property type="project" value="TreeGrafter"/>
</dbReference>
<dbReference type="InterPro" id="IPR023214">
    <property type="entry name" value="HAD_sf"/>
</dbReference>
<proteinExistence type="inferred from homology"/>
<keyword evidence="6" id="KW-1185">Reference proteome</keyword>
<evidence type="ECO:0000256" key="4">
    <source>
        <dbReference type="ARBA" id="ARBA00013078"/>
    </source>
</evidence>
<dbReference type="PANTHER" id="PTHR43434:SF1">
    <property type="entry name" value="PHOSPHOGLYCOLATE PHOSPHATASE"/>
    <property type="match status" value="1"/>
</dbReference>
<organism evidence="5 6">
    <name type="scientific">Kaistia nematophila</name>
    <dbReference type="NCBI Taxonomy" id="2994654"/>
    <lineage>
        <taxon>Bacteria</taxon>
        <taxon>Pseudomonadati</taxon>
        <taxon>Pseudomonadota</taxon>
        <taxon>Alphaproteobacteria</taxon>
        <taxon>Hyphomicrobiales</taxon>
        <taxon>Kaistiaceae</taxon>
        <taxon>Kaistia</taxon>
    </lineage>
</organism>
<evidence type="ECO:0000313" key="5">
    <source>
        <dbReference type="EMBL" id="MCX5568760.1"/>
    </source>
</evidence>